<comment type="caution">
    <text evidence="5">The sequence shown here is derived from an EMBL/GenBank/DDBJ whole genome shotgun (WGS) entry which is preliminary data.</text>
</comment>
<dbReference type="STRING" id="1921803.NIES593_17350"/>
<dbReference type="InterPro" id="IPR018060">
    <property type="entry name" value="HTH_AraC"/>
</dbReference>
<dbReference type="PROSITE" id="PS00041">
    <property type="entry name" value="HTH_ARAC_FAMILY_1"/>
    <property type="match status" value="1"/>
</dbReference>
<feature type="domain" description="HTH araC/xylS-type" evidence="4">
    <location>
        <begin position="226"/>
        <end position="324"/>
    </location>
</feature>
<dbReference type="Proteomes" id="UP000186868">
    <property type="component" value="Unassembled WGS sequence"/>
</dbReference>
<dbReference type="SMART" id="SM00342">
    <property type="entry name" value="HTH_ARAC"/>
    <property type="match status" value="1"/>
</dbReference>
<organism evidence="5 6">
    <name type="scientific">Hydrococcus rivularis NIES-593</name>
    <dbReference type="NCBI Taxonomy" id="1921803"/>
    <lineage>
        <taxon>Bacteria</taxon>
        <taxon>Bacillati</taxon>
        <taxon>Cyanobacteriota</taxon>
        <taxon>Cyanophyceae</taxon>
        <taxon>Pleurocapsales</taxon>
        <taxon>Hydrococcaceae</taxon>
        <taxon>Hydrococcus</taxon>
    </lineage>
</organism>
<reference evidence="5 6" key="1">
    <citation type="submission" date="2016-11" db="EMBL/GenBank/DDBJ databases">
        <title>Draft Genome Sequences of Nine Cyanobacterial Strains from Diverse Habitats.</title>
        <authorList>
            <person name="Zhu T."/>
            <person name="Hou S."/>
            <person name="Lu X."/>
            <person name="Hess W.R."/>
        </authorList>
    </citation>
    <scope>NUCLEOTIDE SEQUENCE [LARGE SCALE GENOMIC DNA]</scope>
    <source>
        <strain evidence="5 6">NIES-593</strain>
    </source>
</reference>
<dbReference type="RefSeq" id="WP_073600784.1">
    <property type="nucleotide sequence ID" value="NZ_MRCB01000025.1"/>
</dbReference>
<dbReference type="InterPro" id="IPR018062">
    <property type="entry name" value="HTH_AraC-typ_CS"/>
</dbReference>
<dbReference type="PANTHER" id="PTHR47893:SF1">
    <property type="entry name" value="REGULATORY PROTEIN PCHR"/>
    <property type="match status" value="1"/>
</dbReference>
<evidence type="ECO:0000256" key="3">
    <source>
        <dbReference type="ARBA" id="ARBA00023163"/>
    </source>
</evidence>
<dbReference type="PANTHER" id="PTHR47893">
    <property type="entry name" value="REGULATORY PROTEIN PCHR"/>
    <property type="match status" value="1"/>
</dbReference>
<dbReference type="SUPFAM" id="SSF46689">
    <property type="entry name" value="Homeodomain-like"/>
    <property type="match status" value="2"/>
</dbReference>
<keyword evidence="6" id="KW-1185">Reference proteome</keyword>
<gene>
    <name evidence="5" type="ORF">NIES593_17350</name>
</gene>
<accession>A0A1U7HBE0</accession>
<evidence type="ECO:0000259" key="4">
    <source>
        <dbReference type="PROSITE" id="PS01124"/>
    </source>
</evidence>
<keyword evidence="3" id="KW-0804">Transcription</keyword>
<dbReference type="OrthoDB" id="7544370at2"/>
<keyword evidence="1" id="KW-0805">Transcription regulation</keyword>
<name>A0A1U7HBE0_9CYAN</name>
<dbReference type="EMBL" id="MRCB01000025">
    <property type="protein sequence ID" value="OKH20893.1"/>
    <property type="molecule type" value="Genomic_DNA"/>
</dbReference>
<dbReference type="InterPro" id="IPR009057">
    <property type="entry name" value="Homeodomain-like_sf"/>
</dbReference>
<evidence type="ECO:0000256" key="1">
    <source>
        <dbReference type="ARBA" id="ARBA00023015"/>
    </source>
</evidence>
<dbReference type="InterPro" id="IPR053142">
    <property type="entry name" value="PchR_regulatory_protein"/>
</dbReference>
<evidence type="ECO:0000256" key="2">
    <source>
        <dbReference type="ARBA" id="ARBA00023125"/>
    </source>
</evidence>
<protein>
    <recommendedName>
        <fullName evidence="4">HTH araC/xylS-type domain-containing protein</fullName>
    </recommendedName>
</protein>
<dbReference type="PRINTS" id="PR00032">
    <property type="entry name" value="HTHARAC"/>
</dbReference>
<sequence length="331" mass="37940">MTLILSETEFYEQLTQKKSGDREDLHSESIEMCLNDPKHISKGYRRYTELCPGLDFLIDEYTLHEDLLVKVPSSEPSYGVEFSFEISGHNRSEGVQAGENFVCAGLYGEGGEFKWQAGQILKFDIHIDVLLFRVLLRDRLEQLPLNLQRVLQEQSDRDFFQLSVTTPAMQMAIHQILHCPYQGLIRRIYLESKVLELIALRLEQINNNEPLNSTKLLDIKRRDRLYHAKEILLKNLDNPPSVLDLAQQVGLNHHQLKQGFHDVFGTTVFGYLHDYRMEKARQLLCETNLRVTAIACTVGYANPGHFAAAFKRKFGITPSTFRTGEKPIAGC</sequence>
<keyword evidence="2" id="KW-0238">DNA-binding</keyword>
<dbReference type="PROSITE" id="PS01124">
    <property type="entry name" value="HTH_ARAC_FAMILY_2"/>
    <property type="match status" value="1"/>
</dbReference>
<proteinExistence type="predicted"/>
<dbReference type="GO" id="GO:0043565">
    <property type="term" value="F:sequence-specific DNA binding"/>
    <property type="evidence" value="ECO:0007669"/>
    <property type="project" value="InterPro"/>
</dbReference>
<evidence type="ECO:0000313" key="5">
    <source>
        <dbReference type="EMBL" id="OKH20893.1"/>
    </source>
</evidence>
<evidence type="ECO:0000313" key="6">
    <source>
        <dbReference type="Proteomes" id="UP000186868"/>
    </source>
</evidence>
<dbReference type="Pfam" id="PF12833">
    <property type="entry name" value="HTH_18"/>
    <property type="match status" value="1"/>
</dbReference>
<dbReference type="AlphaFoldDB" id="A0A1U7HBE0"/>
<dbReference type="GO" id="GO:0003700">
    <property type="term" value="F:DNA-binding transcription factor activity"/>
    <property type="evidence" value="ECO:0007669"/>
    <property type="project" value="InterPro"/>
</dbReference>
<dbReference type="InterPro" id="IPR020449">
    <property type="entry name" value="Tscrpt_reg_AraC-type_HTH"/>
</dbReference>
<dbReference type="Gene3D" id="1.10.10.60">
    <property type="entry name" value="Homeodomain-like"/>
    <property type="match status" value="2"/>
</dbReference>